<proteinExistence type="predicted"/>
<name>G0S9A9_CHATD</name>
<dbReference type="PANTHER" id="PTHR12203">
    <property type="entry name" value="KDEL LYS-ASP-GLU-LEU CONTAINING - RELATED"/>
    <property type="match status" value="1"/>
</dbReference>
<dbReference type="OrthoDB" id="202415at2759"/>
<dbReference type="eggNOG" id="KOG2458">
    <property type="taxonomic scope" value="Eukaryota"/>
</dbReference>
<reference evidence="3 4" key="1">
    <citation type="journal article" date="2011" name="Cell">
        <title>Insight into structure and assembly of the nuclear pore complex by utilizing the genome of a eukaryotic thermophile.</title>
        <authorList>
            <person name="Amlacher S."/>
            <person name="Sarges P."/>
            <person name="Flemming D."/>
            <person name="van Noort V."/>
            <person name="Kunze R."/>
            <person name="Devos D.P."/>
            <person name="Arumugam M."/>
            <person name="Bork P."/>
            <person name="Hurt E."/>
        </authorList>
    </citation>
    <scope>NUCLEOTIDE SEQUENCE [LARGE SCALE GENOMIC DNA]</scope>
    <source>
        <strain evidence="4">DSM 1495 / CBS 144.50 / IMI 039719</strain>
    </source>
</reference>
<dbReference type="OMA" id="HFAFWAW"/>
<dbReference type="InterPro" id="IPR006598">
    <property type="entry name" value="CAP10"/>
</dbReference>
<dbReference type="RefSeq" id="XP_006694905.1">
    <property type="nucleotide sequence ID" value="XM_006694842.1"/>
</dbReference>
<gene>
    <name evidence="3" type="ORF">CTHT_0045170</name>
</gene>
<dbReference type="EMBL" id="GL988043">
    <property type="protein sequence ID" value="EGS20020.1"/>
    <property type="molecule type" value="Genomic_DNA"/>
</dbReference>
<dbReference type="AlphaFoldDB" id="G0S9A9"/>
<evidence type="ECO:0000313" key="3">
    <source>
        <dbReference type="EMBL" id="EGS20020.1"/>
    </source>
</evidence>
<evidence type="ECO:0000259" key="2">
    <source>
        <dbReference type="SMART" id="SM00672"/>
    </source>
</evidence>
<protein>
    <recommendedName>
        <fullName evidence="2">Glycosyl transferase CAP10 domain-containing protein</fullName>
    </recommendedName>
</protein>
<dbReference type="Proteomes" id="UP000008066">
    <property type="component" value="Unassembled WGS sequence"/>
</dbReference>
<organism evidence="4">
    <name type="scientific">Chaetomium thermophilum (strain DSM 1495 / CBS 144.50 / IMI 039719)</name>
    <name type="common">Thermochaetoides thermophila</name>
    <dbReference type="NCBI Taxonomy" id="759272"/>
    <lineage>
        <taxon>Eukaryota</taxon>
        <taxon>Fungi</taxon>
        <taxon>Dikarya</taxon>
        <taxon>Ascomycota</taxon>
        <taxon>Pezizomycotina</taxon>
        <taxon>Sordariomycetes</taxon>
        <taxon>Sordariomycetidae</taxon>
        <taxon>Sordariales</taxon>
        <taxon>Chaetomiaceae</taxon>
        <taxon>Thermochaetoides</taxon>
    </lineage>
</organism>
<dbReference type="Pfam" id="PF05686">
    <property type="entry name" value="Glyco_transf_90"/>
    <property type="match status" value="1"/>
</dbReference>
<sequence>MYKEKPLPLFSPARRLPHSQHPPRRRLHLRHITFLLACILCICYFTLLSSSSSSASSRSPSHTHSETQSDTSTTPQKQQPSKARHDAGKGVPPSKRLPASLLNNLTLTEEECRATFPGLMKEIDDTVALGPFDVKDTGEFGPLQGRIKDGKLYILHTQRRKDLSQEMVNSRTATLHSLHRALLTSPSPIKDTIFTLNFLDQPFGTCLTYSRPADPSLHSPDPNARLFLMPHFSFWAWPLPFIGSMSRAMEAITRLEEGPEFGGEGGWQRKVSKAVWRGTTWFSSVTSPGMRAKLVQTTKDKPWADVEALDWDGKGKSARNGLKIEDFCRYKYVIHTEGVTYSGRFQYLQQCASVVLTPPIQWVQHTTHLVRPLFSSDLNLTPRWEPSERVKKAWPVRYGPEEANIVFVAPDWSDLGAVVEWLEQHPDLAEGIARRQRELFVGGGYFSPAAEACYWRALMNGWAKVARVEGSGLEDMEGTPFELWAMTNGE</sequence>
<feature type="region of interest" description="Disordered" evidence="1">
    <location>
        <begin position="54"/>
        <end position="98"/>
    </location>
</feature>
<dbReference type="SMART" id="SM00672">
    <property type="entry name" value="CAP10"/>
    <property type="match status" value="1"/>
</dbReference>
<feature type="compositionally biased region" description="Polar residues" evidence="1">
    <location>
        <begin position="66"/>
        <end position="81"/>
    </location>
</feature>
<evidence type="ECO:0000313" key="4">
    <source>
        <dbReference type="Proteomes" id="UP000008066"/>
    </source>
</evidence>
<dbReference type="InterPro" id="IPR051091">
    <property type="entry name" value="O-Glucosyltr/Glycosyltrsf_90"/>
</dbReference>
<dbReference type="GeneID" id="18258555"/>
<accession>G0S9A9</accession>
<dbReference type="HOGENOM" id="CLU_028539_0_1_1"/>
<feature type="domain" description="Glycosyl transferase CAP10" evidence="2">
    <location>
        <begin position="188"/>
        <end position="469"/>
    </location>
</feature>
<keyword evidence="4" id="KW-1185">Reference proteome</keyword>
<dbReference type="KEGG" id="cthr:CTHT_0045170"/>
<dbReference type="PANTHER" id="PTHR12203:SF63">
    <property type="entry name" value="GLYCOSYL TRANSFERASE CAP10 DOMAIN-CONTAINING PROTEIN"/>
    <property type="match status" value="1"/>
</dbReference>
<feature type="region of interest" description="Disordered" evidence="1">
    <location>
        <begin position="1"/>
        <end position="22"/>
    </location>
</feature>
<evidence type="ECO:0000256" key="1">
    <source>
        <dbReference type="SAM" id="MobiDB-lite"/>
    </source>
</evidence>